<dbReference type="AlphaFoldDB" id="A0A1H4F5Z9"/>
<reference evidence="7" key="1">
    <citation type="submission" date="2016-10" db="EMBL/GenBank/DDBJ databases">
        <authorList>
            <person name="Varghese N."/>
            <person name="Submissions S."/>
        </authorList>
    </citation>
    <scope>NUCLEOTIDE SEQUENCE [LARGE SCALE GENOMIC DNA]</scope>
    <source>
        <strain evidence="7">DSM 11526</strain>
    </source>
</reference>
<evidence type="ECO:0000259" key="5">
    <source>
        <dbReference type="PROSITE" id="PS50850"/>
    </source>
</evidence>
<protein>
    <submittedName>
        <fullName evidence="6">Predicted arabinose efflux permease, MFS family</fullName>
    </submittedName>
</protein>
<feature type="transmembrane region" description="Helical" evidence="4">
    <location>
        <begin position="7"/>
        <end position="27"/>
    </location>
</feature>
<dbReference type="PANTHER" id="PTHR23537">
    <property type="match status" value="1"/>
</dbReference>
<feature type="transmembrane region" description="Helical" evidence="4">
    <location>
        <begin position="165"/>
        <end position="183"/>
    </location>
</feature>
<sequence length="406" mass="43972">MLTEKVKVLIASVMAVVITVGIARFAYTPMIPEMMSGAGLNNALAGMLATANYAGYFSGALLISFIRSSGLKIWLYKAGLLGAVLTTGLMGCTSQEWLWYLLRFLSGLSSSAGVLIGAGLLMSWLLRQGHKPELGIFFSGLGIGIVMTALLAEMIRLRFSWDQQWMIYGFSALILLLPVWWWSPDYRRCLPASAAAPTYEARRISPFMLLLQLAYFCAGVGYVVTATFLVAIAEASPLLEGRGWLIWLVTGIAAAPACWLWDLLVRRQGDWLALLLAYLLNAASVLLLLMTTGLAGVMLSAIIYGVSFIGIVSMTLAMVGRLYPENPSRPMGRLTFGYGIAQMLAPMIVGYLAQSEGSYKSGLLITLVVIIVGAVLLTGAWFVQQQGMEPDDTAQSSVDVLDYEGL</sequence>
<name>A0A1H4F5Z9_9GAMM</name>
<feature type="transmembrane region" description="Helical" evidence="4">
    <location>
        <begin position="301"/>
        <end position="323"/>
    </location>
</feature>
<feature type="transmembrane region" description="Helical" evidence="4">
    <location>
        <begin position="97"/>
        <end position="122"/>
    </location>
</feature>
<evidence type="ECO:0000313" key="6">
    <source>
        <dbReference type="EMBL" id="SEA92734.1"/>
    </source>
</evidence>
<dbReference type="Gene3D" id="1.20.1250.20">
    <property type="entry name" value="MFS general substrate transporter like domains"/>
    <property type="match status" value="2"/>
</dbReference>
<dbReference type="InterPro" id="IPR020846">
    <property type="entry name" value="MFS_dom"/>
</dbReference>
<dbReference type="GO" id="GO:0005886">
    <property type="term" value="C:plasma membrane"/>
    <property type="evidence" value="ECO:0007669"/>
    <property type="project" value="TreeGrafter"/>
</dbReference>
<dbReference type="SUPFAM" id="SSF103473">
    <property type="entry name" value="MFS general substrate transporter"/>
    <property type="match status" value="1"/>
</dbReference>
<dbReference type="InterPro" id="IPR036259">
    <property type="entry name" value="MFS_trans_sf"/>
</dbReference>
<feature type="transmembrane region" description="Helical" evidence="4">
    <location>
        <begin position="204"/>
        <end position="232"/>
    </location>
</feature>
<dbReference type="PANTHER" id="PTHR23537:SF1">
    <property type="entry name" value="SUGAR TRANSPORTER"/>
    <property type="match status" value="1"/>
</dbReference>
<dbReference type="RefSeq" id="WP_091826959.1">
    <property type="nucleotide sequence ID" value="NZ_FNRJ01000010.1"/>
</dbReference>
<feature type="transmembrane region" description="Helical" evidence="4">
    <location>
        <begin position="134"/>
        <end position="159"/>
    </location>
</feature>
<feature type="transmembrane region" description="Helical" evidence="4">
    <location>
        <begin position="244"/>
        <end position="264"/>
    </location>
</feature>
<dbReference type="OrthoDB" id="9797953at2"/>
<dbReference type="GO" id="GO:0022857">
    <property type="term" value="F:transmembrane transporter activity"/>
    <property type="evidence" value="ECO:0007669"/>
    <property type="project" value="InterPro"/>
</dbReference>
<evidence type="ECO:0000313" key="7">
    <source>
        <dbReference type="Proteomes" id="UP000242469"/>
    </source>
</evidence>
<dbReference type="EMBL" id="FNRJ01000010">
    <property type="protein sequence ID" value="SEA92734.1"/>
    <property type="molecule type" value="Genomic_DNA"/>
</dbReference>
<feature type="transmembrane region" description="Helical" evidence="4">
    <location>
        <begin position="271"/>
        <end position="295"/>
    </location>
</feature>
<dbReference type="InterPro" id="IPR010645">
    <property type="entry name" value="MFS_4"/>
</dbReference>
<feature type="transmembrane region" description="Helical" evidence="4">
    <location>
        <begin position="73"/>
        <end position="91"/>
    </location>
</feature>
<evidence type="ECO:0000256" key="2">
    <source>
        <dbReference type="ARBA" id="ARBA00022989"/>
    </source>
</evidence>
<keyword evidence="7" id="KW-1185">Reference proteome</keyword>
<gene>
    <name evidence="6" type="ORF">SAMN02745729_11061</name>
</gene>
<keyword evidence="1 4" id="KW-0812">Transmembrane</keyword>
<evidence type="ECO:0000256" key="4">
    <source>
        <dbReference type="SAM" id="Phobius"/>
    </source>
</evidence>
<keyword evidence="2 4" id="KW-1133">Transmembrane helix</keyword>
<dbReference type="Proteomes" id="UP000242469">
    <property type="component" value="Unassembled WGS sequence"/>
</dbReference>
<proteinExistence type="predicted"/>
<feature type="transmembrane region" description="Helical" evidence="4">
    <location>
        <begin position="359"/>
        <end position="383"/>
    </location>
</feature>
<accession>A0A1H4F5Z9</accession>
<feature type="transmembrane region" description="Helical" evidence="4">
    <location>
        <begin position="47"/>
        <end position="66"/>
    </location>
</feature>
<dbReference type="STRING" id="1122198.SAMN02745729_11061"/>
<keyword evidence="3 4" id="KW-0472">Membrane</keyword>
<feature type="transmembrane region" description="Helical" evidence="4">
    <location>
        <begin position="335"/>
        <end position="353"/>
    </location>
</feature>
<evidence type="ECO:0000256" key="3">
    <source>
        <dbReference type="ARBA" id="ARBA00023136"/>
    </source>
</evidence>
<feature type="domain" description="Major facilitator superfamily (MFS) profile" evidence="5">
    <location>
        <begin position="7"/>
        <end position="391"/>
    </location>
</feature>
<dbReference type="Pfam" id="PF06779">
    <property type="entry name" value="MFS_4"/>
    <property type="match status" value="1"/>
</dbReference>
<dbReference type="PROSITE" id="PS50850">
    <property type="entry name" value="MFS"/>
    <property type="match status" value="1"/>
</dbReference>
<evidence type="ECO:0000256" key="1">
    <source>
        <dbReference type="ARBA" id="ARBA00022692"/>
    </source>
</evidence>
<organism evidence="6 7">
    <name type="scientific">Marinobacterium iners DSM 11526</name>
    <dbReference type="NCBI Taxonomy" id="1122198"/>
    <lineage>
        <taxon>Bacteria</taxon>
        <taxon>Pseudomonadati</taxon>
        <taxon>Pseudomonadota</taxon>
        <taxon>Gammaproteobacteria</taxon>
        <taxon>Oceanospirillales</taxon>
        <taxon>Oceanospirillaceae</taxon>
        <taxon>Marinobacterium</taxon>
    </lineage>
</organism>